<keyword evidence="2" id="KW-1185">Reference proteome</keyword>
<organism evidence="1 2">
    <name type="scientific">Streptomyces afghaniensis 772</name>
    <dbReference type="NCBI Taxonomy" id="1283301"/>
    <lineage>
        <taxon>Bacteria</taxon>
        <taxon>Bacillati</taxon>
        <taxon>Actinomycetota</taxon>
        <taxon>Actinomycetes</taxon>
        <taxon>Kitasatosporales</taxon>
        <taxon>Streptomycetaceae</taxon>
        <taxon>Streptomyces</taxon>
    </lineage>
</organism>
<reference evidence="1 2" key="1">
    <citation type="submission" date="2013-02" db="EMBL/GenBank/DDBJ databases">
        <title>Draft Genome Sequence of Streptomyces afghaniensis, Which Produces Compounds of the Julimycin B-Complex.</title>
        <authorList>
            <person name="Gruening B.A."/>
            <person name="Praeg A."/>
            <person name="Erxleben A."/>
            <person name="Guenther S."/>
            <person name="Fiedler H.-P."/>
            <person name="Goodfellow M."/>
            <person name="Mueller M."/>
        </authorList>
    </citation>
    <scope>NUCLEOTIDE SEQUENCE [LARGE SCALE GENOMIC DNA]</scope>
    <source>
        <strain evidence="1 2">772</strain>
    </source>
</reference>
<comment type="caution">
    <text evidence="1">The sequence shown here is derived from an EMBL/GenBank/DDBJ whole genome shotgun (WGS) entry which is preliminary data.</text>
</comment>
<proteinExistence type="predicted"/>
<evidence type="ECO:0000313" key="1">
    <source>
        <dbReference type="EMBL" id="EPJ42078.1"/>
    </source>
</evidence>
<gene>
    <name evidence="1" type="ORF">STAFG_0890</name>
</gene>
<protein>
    <submittedName>
        <fullName evidence="1">Uncharacterized protein</fullName>
    </submittedName>
</protein>
<accession>S4MRA9</accession>
<dbReference type="AlphaFoldDB" id="S4MRA9"/>
<dbReference type="EMBL" id="AOPY01001283">
    <property type="protein sequence ID" value="EPJ42078.1"/>
    <property type="molecule type" value="Genomic_DNA"/>
</dbReference>
<dbReference type="Proteomes" id="UP000015001">
    <property type="component" value="Unassembled WGS sequence"/>
</dbReference>
<dbReference type="HOGENOM" id="CLU_2829183_0_0_11"/>
<evidence type="ECO:0000313" key="2">
    <source>
        <dbReference type="Proteomes" id="UP000015001"/>
    </source>
</evidence>
<name>S4MRA9_9ACTN</name>
<sequence length="66" mass="6927">MMSTVTEFSFRMVALASSRMSPADFSSPVPPVPHPVSAAPAARHASAVVVTVAMARTEPPVVHVVR</sequence>